<dbReference type="InterPro" id="IPR019494">
    <property type="entry name" value="FIST_C"/>
</dbReference>
<dbReference type="OrthoDB" id="9770435at2"/>
<organism evidence="3 4">
    <name type="scientific">Legionella jordanis</name>
    <dbReference type="NCBI Taxonomy" id="456"/>
    <lineage>
        <taxon>Bacteria</taxon>
        <taxon>Pseudomonadati</taxon>
        <taxon>Pseudomonadota</taxon>
        <taxon>Gammaproteobacteria</taxon>
        <taxon>Legionellales</taxon>
        <taxon>Legionellaceae</taxon>
        <taxon>Legionella</taxon>
    </lineage>
</organism>
<dbReference type="AlphaFoldDB" id="A0A0W0VF83"/>
<keyword evidence="4" id="KW-1185">Reference proteome</keyword>
<dbReference type="STRING" id="456.Ljor_2619"/>
<dbReference type="Pfam" id="PF10442">
    <property type="entry name" value="FIST_C"/>
    <property type="match status" value="1"/>
</dbReference>
<accession>A0A0W0VF83</accession>
<evidence type="ECO:0000313" key="4">
    <source>
        <dbReference type="Proteomes" id="UP000055035"/>
    </source>
</evidence>
<name>A0A0W0VF83_9GAMM</name>
<dbReference type="Pfam" id="PF08495">
    <property type="entry name" value="FIST"/>
    <property type="match status" value="1"/>
</dbReference>
<protein>
    <submittedName>
        <fullName evidence="3">FIST N domain protein</fullName>
    </submittedName>
</protein>
<dbReference type="Proteomes" id="UP000055035">
    <property type="component" value="Unassembled WGS sequence"/>
</dbReference>
<dbReference type="EMBL" id="LNYJ01000011">
    <property type="protein sequence ID" value="KTD18313.1"/>
    <property type="molecule type" value="Genomic_DNA"/>
</dbReference>
<dbReference type="PANTHER" id="PTHR40252">
    <property type="entry name" value="BLR0328 PROTEIN"/>
    <property type="match status" value="1"/>
</dbReference>
<feature type="domain" description="FIST C-domain" evidence="2">
    <location>
        <begin position="221"/>
        <end position="367"/>
    </location>
</feature>
<sequence length="387" mass="42441">MQLEAFQYLDGSGWSLKSFPDLDSENTLILVFAAPEFARNAKPIQELHQAYPKAKLIGCSSAGEIFGPHIFDKSLSVVVIKFQHTAIQIAKAEVKTIDDSFSAGKSITQQLMADDIKSIFVLSEGLNVNGSELVNGLNAPFNSGEKPLITGGLAGDGSRFKDTWTIFNGELFSNHVVAVAFYGSRIHVGHGSKGGWDIFGPARRITRSERNILYELDSQPALALYKEYLGERASELPASGLLYPLAIQDMNSEDRVSLVRTILGIDEEKQALIFAGDIPTGYYAKLMRANFDRLITSANEAGELATESLLDVDENEKKPFLALSISCVGRRLLLGERTEEETESTLEALPSKAIQVGFYSYGELSPYGLGDCKLHNQTMTLTTYFES</sequence>
<reference evidence="3 4" key="1">
    <citation type="submission" date="2015-11" db="EMBL/GenBank/DDBJ databases">
        <title>Genomic analysis of 38 Legionella species identifies large and diverse effector repertoires.</title>
        <authorList>
            <person name="Burstein D."/>
            <person name="Amaro F."/>
            <person name="Zusman T."/>
            <person name="Lifshitz Z."/>
            <person name="Cohen O."/>
            <person name="Gilbert J.A."/>
            <person name="Pupko T."/>
            <person name="Shuman H.A."/>
            <person name="Segal G."/>
        </authorList>
    </citation>
    <scope>NUCLEOTIDE SEQUENCE [LARGE SCALE GENOMIC DNA]</scope>
    <source>
        <strain evidence="3 4">BL-540</strain>
    </source>
</reference>
<dbReference type="PATRIC" id="fig|456.5.peg.2811"/>
<comment type="caution">
    <text evidence="3">The sequence shown here is derived from an EMBL/GenBank/DDBJ whole genome shotgun (WGS) entry which is preliminary data.</text>
</comment>
<gene>
    <name evidence="3" type="ORF">Ljor_2619</name>
</gene>
<dbReference type="SMART" id="SM01204">
    <property type="entry name" value="FIST_C"/>
    <property type="match status" value="1"/>
</dbReference>
<evidence type="ECO:0000259" key="1">
    <source>
        <dbReference type="SMART" id="SM00897"/>
    </source>
</evidence>
<evidence type="ECO:0000313" key="3">
    <source>
        <dbReference type="EMBL" id="KTD18313.1"/>
    </source>
</evidence>
<dbReference type="SMART" id="SM00897">
    <property type="entry name" value="FIST"/>
    <property type="match status" value="1"/>
</dbReference>
<dbReference type="RefSeq" id="WP_058471986.1">
    <property type="nucleotide sequence ID" value="NZ_CAAAIC010000006.1"/>
</dbReference>
<proteinExistence type="predicted"/>
<dbReference type="PANTHER" id="PTHR40252:SF2">
    <property type="entry name" value="BLR0328 PROTEIN"/>
    <property type="match status" value="1"/>
</dbReference>
<evidence type="ECO:0000259" key="2">
    <source>
        <dbReference type="SMART" id="SM01204"/>
    </source>
</evidence>
<feature type="domain" description="FIST" evidence="1">
    <location>
        <begin position="25"/>
        <end position="220"/>
    </location>
</feature>
<dbReference type="InterPro" id="IPR013702">
    <property type="entry name" value="FIST_domain_N"/>
</dbReference>